<accession>A0ABT9ZLD8</accession>
<dbReference type="CDD" id="cd03143">
    <property type="entry name" value="A4_beta-galactosidase_middle_domain"/>
    <property type="match status" value="1"/>
</dbReference>
<dbReference type="Gene3D" id="2.60.40.1180">
    <property type="entry name" value="Golgi alpha-mannosidase II"/>
    <property type="match status" value="1"/>
</dbReference>
<dbReference type="InterPro" id="IPR013780">
    <property type="entry name" value="Glyco_hydro_b"/>
</dbReference>
<comment type="caution">
    <text evidence="3">The sequence shown here is derived from an EMBL/GenBank/DDBJ whole genome shotgun (WGS) entry which is preliminary data.</text>
</comment>
<sequence length="303" mass="34569">MFSINKMYLMMVSKELHQLGKIAGSTYQAEIAYMTNYDNDWDGEFDAWVGPYASKSKDAWFKALQYNHVPVDAYNLNHDSSLEDLKKYKVIVYPHAAIITKEQVELFEAYVKQGGRIIFGCRSGYKDETGQTYMKAFPGYLADLVGVTVEEFTREAPFEAVPRIQFKGLDEVETNDFNEVLKPHCDVEIVGTFTNAHFEGKPALVKRNYGKGSSYYFGGVFNLELANLLIEELQLNTYQNRFELPEEIELAIRHKDGKDFIFLLNYAHTAQEVVVKKEYKDAITGDHVTGKVTLGPFDVLVLE</sequence>
<reference evidence="3 4" key="1">
    <citation type="submission" date="2023-07" db="EMBL/GenBank/DDBJ databases">
        <title>Genomic Encyclopedia of Type Strains, Phase IV (KMG-IV): sequencing the most valuable type-strain genomes for metagenomic binning, comparative biology and taxonomic classification.</title>
        <authorList>
            <person name="Goeker M."/>
        </authorList>
    </citation>
    <scope>NUCLEOTIDE SEQUENCE [LARGE SCALE GENOMIC DNA]</scope>
    <source>
        <strain evidence="3 4">DSM 29005</strain>
    </source>
</reference>
<dbReference type="InterPro" id="IPR013739">
    <property type="entry name" value="Beta_galactosidase_C"/>
</dbReference>
<dbReference type="EMBL" id="JAUSUD010000030">
    <property type="protein sequence ID" value="MDQ0233072.1"/>
    <property type="molecule type" value="Genomic_DNA"/>
</dbReference>
<dbReference type="Proteomes" id="UP001234495">
    <property type="component" value="Unassembled WGS sequence"/>
</dbReference>
<dbReference type="PANTHER" id="PTHR36447:SF1">
    <property type="entry name" value="BETA-GALACTOSIDASE GANA"/>
    <property type="match status" value="1"/>
</dbReference>
<evidence type="ECO:0000259" key="2">
    <source>
        <dbReference type="Pfam" id="PF08533"/>
    </source>
</evidence>
<evidence type="ECO:0000259" key="1">
    <source>
        <dbReference type="Pfam" id="PF08532"/>
    </source>
</evidence>
<organism evidence="3 4">
    <name type="scientific">Metabacillus malikii</name>
    <dbReference type="NCBI Taxonomy" id="1504265"/>
    <lineage>
        <taxon>Bacteria</taxon>
        <taxon>Bacillati</taxon>
        <taxon>Bacillota</taxon>
        <taxon>Bacilli</taxon>
        <taxon>Bacillales</taxon>
        <taxon>Bacillaceae</taxon>
        <taxon>Metabacillus</taxon>
    </lineage>
</organism>
<gene>
    <name evidence="3" type="ORF">J2S19_004413</name>
</gene>
<dbReference type="InterPro" id="IPR013738">
    <property type="entry name" value="Beta_galactosidase_Trimer"/>
</dbReference>
<name>A0ABT9ZLD8_9BACI</name>
<dbReference type="Pfam" id="PF08532">
    <property type="entry name" value="Glyco_hydro_42M"/>
    <property type="match status" value="1"/>
</dbReference>
<evidence type="ECO:0000313" key="3">
    <source>
        <dbReference type="EMBL" id="MDQ0233072.1"/>
    </source>
</evidence>
<dbReference type="InterPro" id="IPR003476">
    <property type="entry name" value="Glyco_hydro_42"/>
</dbReference>
<dbReference type="Pfam" id="PF08533">
    <property type="entry name" value="Glyco_hydro_42C"/>
    <property type="match status" value="1"/>
</dbReference>
<keyword evidence="4" id="KW-1185">Reference proteome</keyword>
<dbReference type="InterPro" id="IPR029062">
    <property type="entry name" value="Class_I_gatase-like"/>
</dbReference>
<feature type="domain" description="Beta-galactosidase C-terminal" evidence="2">
    <location>
        <begin position="248"/>
        <end position="303"/>
    </location>
</feature>
<dbReference type="PANTHER" id="PTHR36447">
    <property type="entry name" value="BETA-GALACTOSIDASE GANA"/>
    <property type="match status" value="1"/>
</dbReference>
<protein>
    <submittedName>
        <fullName evidence="3">Beta-galactosidase GanA</fullName>
    </submittedName>
</protein>
<dbReference type="SUPFAM" id="SSF52317">
    <property type="entry name" value="Class I glutamine amidotransferase-like"/>
    <property type="match status" value="1"/>
</dbReference>
<dbReference type="Gene3D" id="3.40.50.880">
    <property type="match status" value="1"/>
</dbReference>
<feature type="domain" description="Beta-galactosidase trimerisation" evidence="1">
    <location>
        <begin position="32"/>
        <end position="234"/>
    </location>
</feature>
<proteinExistence type="predicted"/>
<evidence type="ECO:0000313" key="4">
    <source>
        <dbReference type="Proteomes" id="UP001234495"/>
    </source>
</evidence>